<dbReference type="EMBL" id="UINC01039794">
    <property type="protein sequence ID" value="SVB38792.1"/>
    <property type="molecule type" value="Genomic_DNA"/>
</dbReference>
<evidence type="ECO:0000313" key="1">
    <source>
        <dbReference type="EMBL" id="SVB38792.1"/>
    </source>
</evidence>
<organism evidence="1">
    <name type="scientific">marine metagenome</name>
    <dbReference type="NCBI Taxonomy" id="408172"/>
    <lineage>
        <taxon>unclassified sequences</taxon>
        <taxon>metagenomes</taxon>
        <taxon>ecological metagenomes</taxon>
    </lineage>
</organism>
<reference evidence="1" key="1">
    <citation type="submission" date="2018-05" db="EMBL/GenBank/DDBJ databases">
        <authorList>
            <person name="Lanie J.A."/>
            <person name="Ng W.-L."/>
            <person name="Kazmierczak K.M."/>
            <person name="Andrzejewski T.M."/>
            <person name="Davidsen T.M."/>
            <person name="Wayne K.J."/>
            <person name="Tettelin H."/>
            <person name="Glass J.I."/>
            <person name="Rusch D."/>
            <person name="Podicherti R."/>
            <person name="Tsui H.-C.T."/>
            <person name="Winkler M.E."/>
        </authorList>
    </citation>
    <scope>NUCLEOTIDE SEQUENCE</scope>
</reference>
<protein>
    <submittedName>
        <fullName evidence="1">Uncharacterized protein</fullName>
    </submittedName>
</protein>
<accession>A0A382DL78</accession>
<name>A0A382DL78_9ZZZZ</name>
<feature type="non-terminal residue" evidence="1">
    <location>
        <position position="29"/>
    </location>
</feature>
<sequence length="29" mass="3147">MKRLIPILLLLVSGVAHGEQWLCVVDAAT</sequence>
<proteinExistence type="predicted"/>
<gene>
    <name evidence="1" type="ORF">METZ01_LOCUS191646</name>
</gene>
<dbReference type="AlphaFoldDB" id="A0A382DL78"/>